<dbReference type="PANTHER" id="PTHR43808:SF25">
    <property type="entry name" value="PEPTIDASE M20 DIMERISATION DOMAIN-CONTAINING PROTEIN"/>
    <property type="match status" value="1"/>
</dbReference>
<evidence type="ECO:0000313" key="9">
    <source>
        <dbReference type="EMBL" id="AGB44833.1"/>
    </source>
</evidence>
<dbReference type="Gene3D" id="3.40.630.10">
    <property type="entry name" value="Zn peptidases"/>
    <property type="match status" value="1"/>
</dbReference>
<dbReference type="SUPFAM" id="SSF53187">
    <property type="entry name" value="Zn-dependent exopeptidases"/>
    <property type="match status" value="1"/>
</dbReference>
<dbReference type="Gene3D" id="3.30.70.360">
    <property type="match status" value="1"/>
</dbReference>
<dbReference type="GO" id="GO:0046872">
    <property type="term" value="F:metal ion binding"/>
    <property type="evidence" value="ECO:0007669"/>
    <property type="project" value="UniProtKB-KW"/>
</dbReference>
<evidence type="ECO:0000256" key="3">
    <source>
        <dbReference type="ARBA" id="ARBA00006247"/>
    </source>
</evidence>
<dbReference type="KEGG" id="mam:Mesau_02406"/>
<comment type="similarity">
    <text evidence="3">Belongs to the peptidase M20A family.</text>
</comment>
<evidence type="ECO:0000259" key="8">
    <source>
        <dbReference type="Pfam" id="PF07687"/>
    </source>
</evidence>
<sequence>MRPARRCEEGITMADAQTIIDAVQAEIERDRDWLIGLVRDMVRIPSVNPKFEANPAINREADVQALLEPILKHDGFKTEQWDALPGRPNLVGDWAGNEERSLILCGHIDVVPVGEMKDWSVDPFGGEITNGRLYGRGAVDMKGGVAACVAAAHAIRKAGITLQGRLAVHSVVDEEAGGFGAMDAVKKGKLAKAVLVAEPTWGDVLPVEGGLEWARVTIRGRNAHSALRYNEIYPQRHDKDRLKPGVNAIEIAARFIAAVRQYELDRTRAKSHPLLPVGMNTINIGVMHGGTGLGEHGLPTVMTNPAIIPDVAVLDLDMKFLPDENSAEYRRDFEAFVHYFAQTDAWLRDNPPAIQWELGGLHFPPMNTPVDHPLVTSLMKRKAAIGKAPQTSGFVAVCDAAHYAGAGVDGVIFGPSGDGFHGANEYVEVESVVETAKVIAASVIDWCGVR</sequence>
<dbReference type="SUPFAM" id="SSF55031">
    <property type="entry name" value="Bacterial exopeptidase dimerisation domain"/>
    <property type="match status" value="1"/>
</dbReference>
<dbReference type="eggNOG" id="COG0624">
    <property type="taxonomic scope" value="Bacteria"/>
</dbReference>
<dbReference type="AlphaFoldDB" id="L0KL92"/>
<feature type="domain" description="Peptidase M20 dimerisation" evidence="8">
    <location>
        <begin position="243"/>
        <end position="337"/>
    </location>
</feature>
<dbReference type="PANTHER" id="PTHR43808">
    <property type="entry name" value="ACETYLORNITHINE DEACETYLASE"/>
    <property type="match status" value="1"/>
</dbReference>
<gene>
    <name evidence="9" type="ordered locus">Mesau_02406</name>
</gene>
<name>L0KL92_MESAW</name>
<reference evidence="10" key="1">
    <citation type="submission" date="2012-02" db="EMBL/GenBank/DDBJ databases">
        <title>Complete sequence of Mesorhizobium australicum WSM2073.</title>
        <authorList>
            <person name="Lucas S."/>
            <person name="Han J."/>
            <person name="Lapidus A."/>
            <person name="Cheng J.-F."/>
            <person name="Goodwin L."/>
            <person name="Pitluck S."/>
            <person name="Peters L."/>
            <person name="Gu W."/>
            <person name="Detter J.C."/>
            <person name="Han C."/>
            <person name="Tapia R."/>
            <person name="Land M."/>
            <person name="Hauser L."/>
            <person name="Kyrpides N."/>
            <person name="Ivanova N."/>
            <person name="Pagani I."/>
            <person name="Reeve W.G."/>
            <person name="Howieson J.G."/>
            <person name="Tiwari R.P."/>
            <person name="O'Hara G.W."/>
            <person name="Atkins C.A."/>
            <person name="Ronson C.W."/>
            <person name="Nandasena K.G."/>
            <person name="Woyke T."/>
        </authorList>
    </citation>
    <scope>NUCLEOTIDE SEQUENCE [LARGE SCALE GENOMIC DNA]</scope>
    <source>
        <strain evidence="10">LMG 24608 / HAMBI 3006 / WSM2073</strain>
    </source>
</reference>
<accession>L0KL92</accession>
<keyword evidence="10" id="KW-1185">Reference proteome</keyword>
<organism evidence="9 10">
    <name type="scientific">Mesorhizobium australicum (strain HAMBI 3006 / LMG 24608 / WSM2073)</name>
    <dbReference type="NCBI Taxonomy" id="754035"/>
    <lineage>
        <taxon>Bacteria</taxon>
        <taxon>Pseudomonadati</taxon>
        <taxon>Pseudomonadota</taxon>
        <taxon>Alphaproteobacteria</taxon>
        <taxon>Hyphomicrobiales</taxon>
        <taxon>Phyllobacteriaceae</taxon>
        <taxon>Mesorhizobium</taxon>
    </lineage>
</organism>
<dbReference type="InterPro" id="IPR011650">
    <property type="entry name" value="Peptidase_M20_dimer"/>
</dbReference>
<dbReference type="EMBL" id="CP003358">
    <property type="protein sequence ID" value="AGB44833.1"/>
    <property type="molecule type" value="Genomic_DNA"/>
</dbReference>
<dbReference type="HOGENOM" id="CLU_021802_0_2_5"/>
<evidence type="ECO:0000256" key="6">
    <source>
        <dbReference type="ARBA" id="ARBA00022833"/>
    </source>
</evidence>
<dbReference type="InterPro" id="IPR050072">
    <property type="entry name" value="Peptidase_M20A"/>
</dbReference>
<evidence type="ECO:0000256" key="7">
    <source>
        <dbReference type="ARBA" id="ARBA00023285"/>
    </source>
</evidence>
<dbReference type="GO" id="GO:0016787">
    <property type="term" value="F:hydrolase activity"/>
    <property type="evidence" value="ECO:0007669"/>
    <property type="project" value="UniProtKB-KW"/>
</dbReference>
<comment type="cofactor">
    <cofactor evidence="1">
        <name>Co(2+)</name>
        <dbReference type="ChEBI" id="CHEBI:48828"/>
    </cofactor>
</comment>
<evidence type="ECO:0000256" key="2">
    <source>
        <dbReference type="ARBA" id="ARBA00001947"/>
    </source>
</evidence>
<dbReference type="Pfam" id="PF07687">
    <property type="entry name" value="M20_dimer"/>
    <property type="match status" value="1"/>
</dbReference>
<keyword evidence="6" id="KW-0862">Zinc</keyword>
<evidence type="ECO:0000313" key="10">
    <source>
        <dbReference type="Proteomes" id="UP000010998"/>
    </source>
</evidence>
<dbReference type="STRING" id="754035.Mesau_02406"/>
<dbReference type="InterPro" id="IPR036264">
    <property type="entry name" value="Bact_exopeptidase_dim_dom"/>
</dbReference>
<evidence type="ECO:0000256" key="1">
    <source>
        <dbReference type="ARBA" id="ARBA00001941"/>
    </source>
</evidence>
<dbReference type="InterPro" id="IPR002933">
    <property type="entry name" value="Peptidase_M20"/>
</dbReference>
<proteinExistence type="inferred from homology"/>
<protein>
    <submittedName>
        <fullName evidence="9">Acetylornithine deacetylase or succinyl-diaminopimelate desuccinylase</fullName>
    </submittedName>
</protein>
<comment type="cofactor">
    <cofactor evidence="2">
        <name>Zn(2+)</name>
        <dbReference type="ChEBI" id="CHEBI:29105"/>
    </cofactor>
</comment>
<keyword evidence="7" id="KW-0170">Cobalt</keyword>
<keyword evidence="5" id="KW-0378">Hydrolase</keyword>
<dbReference type="Pfam" id="PF01546">
    <property type="entry name" value="Peptidase_M20"/>
    <property type="match status" value="1"/>
</dbReference>
<dbReference type="NCBIfam" id="TIGR01910">
    <property type="entry name" value="DapE-ArgE"/>
    <property type="match status" value="1"/>
</dbReference>
<evidence type="ECO:0000256" key="5">
    <source>
        <dbReference type="ARBA" id="ARBA00022801"/>
    </source>
</evidence>
<dbReference type="Proteomes" id="UP000010998">
    <property type="component" value="Chromosome"/>
</dbReference>
<dbReference type="InterPro" id="IPR010182">
    <property type="entry name" value="ArgE/DapE"/>
</dbReference>
<evidence type="ECO:0000256" key="4">
    <source>
        <dbReference type="ARBA" id="ARBA00022723"/>
    </source>
</evidence>
<keyword evidence="4" id="KW-0479">Metal-binding</keyword>